<dbReference type="EMBL" id="LK028577">
    <property type="protein sequence ID" value="CDS17154.1"/>
    <property type="molecule type" value="Genomic_DNA"/>
</dbReference>
<name>A0A068WHK3_ECHGR</name>
<accession>A0A068WHK3</accession>
<dbReference type="Proteomes" id="UP000492820">
    <property type="component" value="Unassembled WGS sequence"/>
</dbReference>
<evidence type="ECO:0000313" key="1">
    <source>
        <dbReference type="EMBL" id="CDS17154.1"/>
    </source>
</evidence>
<dbReference type="AlphaFoldDB" id="A0A068WHK3"/>
<proteinExistence type="predicted"/>
<evidence type="ECO:0000313" key="2">
    <source>
        <dbReference type="Proteomes" id="UP000492820"/>
    </source>
</evidence>
<dbReference type="WBParaSite" id="EgrG_000989100">
    <property type="protein sequence ID" value="EgrG_000989100"/>
    <property type="gene ID" value="EgrG_000989100"/>
</dbReference>
<reference evidence="1 2" key="1">
    <citation type="journal article" date="2013" name="Nature">
        <title>The genomes of four tapeworm species reveal adaptations to parasitism.</title>
        <authorList>
            <person name="Tsai I.J."/>
            <person name="Zarowiecki M."/>
            <person name="Holroyd N."/>
            <person name="Garciarrubio A."/>
            <person name="Sanchez-Flores A."/>
            <person name="Brooks K.L."/>
            <person name="Tracey A."/>
            <person name="Bobes R.J."/>
            <person name="Fragoso G."/>
            <person name="Sciutto E."/>
            <person name="Aslett M."/>
            <person name="Beasley H."/>
            <person name="Bennett H.M."/>
            <person name="Cai J."/>
            <person name="Camicia F."/>
            <person name="Clark R."/>
            <person name="Cucher M."/>
            <person name="De Silva N."/>
            <person name="Day T.A."/>
            <person name="Deplazes P."/>
            <person name="Estrada K."/>
            <person name="Fernandez C."/>
            <person name="Holland P.W."/>
            <person name="Hou J."/>
            <person name="Hu S."/>
            <person name="Huckvale T."/>
            <person name="Hung S.S."/>
            <person name="Kamenetzky L."/>
            <person name="Keane J.A."/>
            <person name="Kiss F."/>
            <person name="Koziol U."/>
            <person name="Lambert O."/>
            <person name="Liu K."/>
            <person name="Luo X."/>
            <person name="Luo Y."/>
            <person name="Macchiaroli N."/>
            <person name="Nichol S."/>
            <person name="Paps J."/>
            <person name="Parkinson J."/>
            <person name="Pouchkina-Stantcheva N."/>
            <person name="Riddiford N."/>
            <person name="Rosenzvit M."/>
            <person name="Salinas G."/>
            <person name="Wasmuth J.D."/>
            <person name="Zamanian M."/>
            <person name="Zheng Y."/>
            <person name="Cai X."/>
            <person name="Soberon X."/>
            <person name="Olson P.D."/>
            <person name="Laclette J.P."/>
            <person name="Brehm K."/>
            <person name="Berriman M."/>
            <person name="Garciarrubio A."/>
            <person name="Bobes R.J."/>
            <person name="Fragoso G."/>
            <person name="Sanchez-Flores A."/>
            <person name="Estrada K."/>
            <person name="Cevallos M.A."/>
            <person name="Morett E."/>
            <person name="Gonzalez V."/>
            <person name="Portillo T."/>
            <person name="Ochoa-Leyva A."/>
            <person name="Jose M.V."/>
            <person name="Sciutto E."/>
            <person name="Landa A."/>
            <person name="Jimenez L."/>
            <person name="Valdes V."/>
            <person name="Carrero J.C."/>
            <person name="Larralde C."/>
            <person name="Morales-Montor J."/>
            <person name="Limon-Lason J."/>
            <person name="Soberon X."/>
            <person name="Laclette J.P."/>
        </authorList>
    </citation>
    <scope>NUCLEOTIDE SEQUENCE [LARGE SCALE GENOMIC DNA]</scope>
</reference>
<evidence type="ECO:0000313" key="3">
    <source>
        <dbReference type="WBParaSite" id="EgrG_000989100"/>
    </source>
</evidence>
<sequence>MPANIYCVEWPTFNTAEAEPDMRICGDGEHNIIILEHFQFRKYATESHFLRVFMDFPAPFAYIYLIAARLSSGGREGEINRVA</sequence>
<gene>
    <name evidence="1" type="ORF">EgrG_000989100</name>
</gene>
<organism evidence="1">
    <name type="scientific">Echinococcus granulosus</name>
    <name type="common">Hydatid tapeworm</name>
    <dbReference type="NCBI Taxonomy" id="6210"/>
    <lineage>
        <taxon>Eukaryota</taxon>
        <taxon>Metazoa</taxon>
        <taxon>Spiralia</taxon>
        <taxon>Lophotrochozoa</taxon>
        <taxon>Platyhelminthes</taxon>
        <taxon>Cestoda</taxon>
        <taxon>Eucestoda</taxon>
        <taxon>Cyclophyllidea</taxon>
        <taxon>Taeniidae</taxon>
        <taxon>Echinococcus</taxon>
        <taxon>Echinococcus granulosus group</taxon>
    </lineage>
</organism>
<protein>
    <submittedName>
        <fullName evidence="1 3">Expressed protein</fullName>
    </submittedName>
</protein>
<reference evidence="3" key="3">
    <citation type="submission" date="2020-10" db="UniProtKB">
        <authorList>
            <consortium name="WormBaseParasite"/>
        </authorList>
    </citation>
    <scope>IDENTIFICATION</scope>
</reference>
<reference evidence="1" key="2">
    <citation type="submission" date="2014-06" db="EMBL/GenBank/DDBJ databases">
        <authorList>
            <person name="Aslett M."/>
        </authorList>
    </citation>
    <scope>NUCLEOTIDE SEQUENCE</scope>
</reference>